<proteinExistence type="predicted"/>
<evidence type="ECO:0000259" key="1">
    <source>
        <dbReference type="PROSITE" id="PS51278"/>
    </source>
</evidence>
<organism evidence="2">
    <name type="scientific">marine metagenome</name>
    <dbReference type="NCBI Taxonomy" id="408172"/>
    <lineage>
        <taxon>unclassified sequences</taxon>
        <taxon>metagenomes</taxon>
        <taxon>ecological metagenomes</taxon>
    </lineage>
</organism>
<dbReference type="PROSITE" id="PS51278">
    <property type="entry name" value="GATASE_TYPE_2"/>
    <property type="match status" value="1"/>
</dbReference>
<dbReference type="SUPFAM" id="SSF56235">
    <property type="entry name" value="N-terminal nucleophile aminohydrolases (Ntn hydrolases)"/>
    <property type="match status" value="1"/>
</dbReference>
<dbReference type="InterPro" id="IPR033738">
    <property type="entry name" value="AsnB_N"/>
</dbReference>
<gene>
    <name evidence="2" type="ORF">METZ01_LOCUS456094</name>
</gene>
<dbReference type="Gene3D" id="3.60.20.10">
    <property type="entry name" value="Glutamine Phosphoribosylpyrophosphate, subunit 1, domain 1"/>
    <property type="match status" value="1"/>
</dbReference>
<dbReference type="InterPro" id="IPR029055">
    <property type="entry name" value="Ntn_hydrolases_N"/>
</dbReference>
<dbReference type="PANTHER" id="PTHR43284:SF1">
    <property type="entry name" value="ASPARAGINE SYNTHETASE"/>
    <property type="match status" value="1"/>
</dbReference>
<dbReference type="CDD" id="cd00712">
    <property type="entry name" value="AsnB"/>
    <property type="match status" value="1"/>
</dbReference>
<protein>
    <recommendedName>
        <fullName evidence="1">Glutamine amidotransferase type-2 domain-containing protein</fullName>
    </recommendedName>
</protein>
<name>A0A383A6J8_9ZZZZ</name>
<dbReference type="Pfam" id="PF13537">
    <property type="entry name" value="GATase_7"/>
    <property type="match status" value="1"/>
</dbReference>
<dbReference type="CDD" id="cd01991">
    <property type="entry name" value="Asn_synthase_B_C"/>
    <property type="match status" value="1"/>
</dbReference>
<dbReference type="GO" id="GO:0005829">
    <property type="term" value="C:cytosol"/>
    <property type="evidence" value="ECO:0007669"/>
    <property type="project" value="TreeGrafter"/>
</dbReference>
<dbReference type="InterPro" id="IPR014729">
    <property type="entry name" value="Rossmann-like_a/b/a_fold"/>
</dbReference>
<accession>A0A383A6J8</accession>
<dbReference type="PANTHER" id="PTHR43284">
    <property type="entry name" value="ASPARAGINE SYNTHETASE (GLUTAMINE-HYDROLYZING)"/>
    <property type="match status" value="1"/>
</dbReference>
<dbReference type="SUPFAM" id="SSF52402">
    <property type="entry name" value="Adenine nucleotide alpha hydrolases-like"/>
    <property type="match status" value="1"/>
</dbReference>
<dbReference type="Pfam" id="PF00733">
    <property type="entry name" value="Asn_synthase"/>
    <property type="match status" value="1"/>
</dbReference>
<feature type="non-terminal residue" evidence="2">
    <location>
        <position position="1"/>
    </location>
</feature>
<feature type="non-terminal residue" evidence="2">
    <location>
        <position position="242"/>
    </location>
</feature>
<dbReference type="EMBL" id="UINC01189515">
    <property type="protein sequence ID" value="SVE03240.1"/>
    <property type="molecule type" value="Genomic_DNA"/>
</dbReference>
<feature type="domain" description="Glutamine amidotransferase type-2" evidence="1">
    <location>
        <begin position="1"/>
        <end position="106"/>
    </location>
</feature>
<reference evidence="2" key="1">
    <citation type="submission" date="2018-05" db="EMBL/GenBank/DDBJ databases">
        <authorList>
            <person name="Lanie J.A."/>
            <person name="Ng W.-L."/>
            <person name="Kazmierczak K.M."/>
            <person name="Andrzejewski T.M."/>
            <person name="Davidsen T.M."/>
            <person name="Wayne K.J."/>
            <person name="Tettelin H."/>
            <person name="Glass J.I."/>
            <person name="Rusch D."/>
            <person name="Podicherti R."/>
            <person name="Tsui H.-C.T."/>
            <person name="Winkler M.E."/>
        </authorList>
    </citation>
    <scope>NUCLEOTIDE SEQUENCE</scope>
</reference>
<dbReference type="Gene3D" id="3.40.50.620">
    <property type="entry name" value="HUPs"/>
    <property type="match status" value="1"/>
</dbReference>
<dbReference type="GO" id="GO:0004066">
    <property type="term" value="F:asparagine synthase (glutamine-hydrolyzing) activity"/>
    <property type="evidence" value="ECO:0007669"/>
    <property type="project" value="InterPro"/>
</dbReference>
<dbReference type="InterPro" id="IPR001962">
    <property type="entry name" value="Asn_synthase"/>
</dbReference>
<sequence length="242" mass="27019">VIGTLQRAVGMFSLALWDKKEHRLTLGRDRFGEKPLYYGWSGKGSSQTFVFGSELKALSAFPNFDNAINRDALALYFNFCTVPAPYSIYQDIFKLQPGHVLVLQKEGFDDRAIKIEPYWQLTDVVNKGATNLIVDEIEAIELLDSTLRKSIEQQSVADVPLGAFLSGGVDSSLITALMQDQSNRPIQTFTVGFEETEFDESPFALAVAKHLGTDHHELRVTSTDALNIIPNLPRLYDEPFAD</sequence>
<evidence type="ECO:0000313" key="2">
    <source>
        <dbReference type="EMBL" id="SVE03240.1"/>
    </source>
</evidence>
<dbReference type="AlphaFoldDB" id="A0A383A6J8"/>
<dbReference type="InterPro" id="IPR017932">
    <property type="entry name" value="GATase_2_dom"/>
</dbReference>
<dbReference type="GO" id="GO:0006529">
    <property type="term" value="P:asparagine biosynthetic process"/>
    <property type="evidence" value="ECO:0007669"/>
    <property type="project" value="InterPro"/>
</dbReference>
<dbReference type="InterPro" id="IPR051786">
    <property type="entry name" value="ASN_synthetase/amidase"/>
</dbReference>